<feature type="compositionally biased region" description="Basic and acidic residues" evidence="1">
    <location>
        <begin position="158"/>
        <end position="169"/>
    </location>
</feature>
<dbReference type="SUPFAM" id="SSF48371">
    <property type="entry name" value="ARM repeat"/>
    <property type="match status" value="1"/>
</dbReference>
<feature type="compositionally biased region" description="Basic and acidic residues" evidence="1">
    <location>
        <begin position="299"/>
        <end position="311"/>
    </location>
</feature>
<comment type="caution">
    <text evidence="2">The sequence shown here is derived from an EMBL/GenBank/DDBJ whole genome shotgun (WGS) entry which is preliminary data.</text>
</comment>
<dbReference type="PANTHER" id="PTHR37516">
    <property type="entry name" value="SCA1 COMPLEX SCAFFOLD PROTEIN SCAA"/>
    <property type="match status" value="1"/>
</dbReference>
<dbReference type="InterPro" id="IPR016024">
    <property type="entry name" value="ARM-type_fold"/>
</dbReference>
<dbReference type="GO" id="GO:0005886">
    <property type="term" value="C:plasma membrane"/>
    <property type="evidence" value="ECO:0007669"/>
    <property type="project" value="TreeGrafter"/>
</dbReference>
<organism evidence="2 3">
    <name type="scientific">Anaeramoeba ignava</name>
    <name type="common">Anaerobic marine amoeba</name>
    <dbReference type="NCBI Taxonomy" id="1746090"/>
    <lineage>
        <taxon>Eukaryota</taxon>
        <taxon>Metamonada</taxon>
        <taxon>Anaeramoebidae</taxon>
        <taxon>Anaeramoeba</taxon>
    </lineage>
</organism>
<dbReference type="PANTHER" id="PTHR37516:SF1">
    <property type="entry name" value="SCA1 COMPLEX SCAFFOLD PROTEIN SCAA"/>
    <property type="match status" value="1"/>
</dbReference>
<evidence type="ECO:0000313" key="2">
    <source>
        <dbReference type="EMBL" id="KAJ5077399.1"/>
    </source>
</evidence>
<dbReference type="AlphaFoldDB" id="A0A9Q0RG55"/>
<dbReference type="InterPro" id="IPR037474">
    <property type="entry name" value="ScaA"/>
</dbReference>
<feature type="region of interest" description="Disordered" evidence="1">
    <location>
        <begin position="299"/>
        <end position="321"/>
    </location>
</feature>
<reference evidence="2" key="1">
    <citation type="submission" date="2022-10" db="EMBL/GenBank/DDBJ databases">
        <title>Novel sulphate-reducing endosymbionts in the free-living metamonad Anaeramoeba.</title>
        <authorList>
            <person name="Jerlstrom-Hultqvist J."/>
            <person name="Cepicka I."/>
            <person name="Gallot-Lavallee L."/>
            <person name="Salas-Leiva D."/>
            <person name="Curtis B.A."/>
            <person name="Zahonova K."/>
            <person name="Pipaliya S."/>
            <person name="Dacks J."/>
            <person name="Roger A.J."/>
        </authorList>
    </citation>
    <scope>NUCLEOTIDE SEQUENCE</scope>
    <source>
        <strain evidence="2">BMAN</strain>
    </source>
</reference>
<keyword evidence="3" id="KW-1185">Reference proteome</keyword>
<dbReference type="GO" id="GO:0046579">
    <property type="term" value="P:positive regulation of Ras protein signal transduction"/>
    <property type="evidence" value="ECO:0007669"/>
    <property type="project" value="TreeGrafter"/>
</dbReference>
<proteinExistence type="predicted"/>
<evidence type="ECO:0000313" key="3">
    <source>
        <dbReference type="Proteomes" id="UP001149090"/>
    </source>
</evidence>
<gene>
    <name evidence="2" type="ORF">M0811_05922</name>
</gene>
<sequence length="1210" mass="143878">MKENDKDENQESTLFRLSRSKSEAIESFYEIPEIDSKPIPLSKSEMNFKKIKTTYYLGSDGTVFDLHYNIVKNQALNEIFNKSLEFPNVEDFNDYNSFENACIEWMKSTQKIVSRFHLPQIVGRSYFKPQENIPKNKFMIPNHKDKDETESEMPLESENTHETDTKFENENGNETGNETEKEIDLEIKIEVEIEKAFSNQNPDFSFEDEENSKEQKLKLLSIFEGRNKELMEKFEKDGKFLSQEPWHSQLFPQEPHLQRYIKFDHFSRAYRRWAQIVISSLNPVPLHAMDFESQIKLQTNKEKANSKKEESQSQLNENQSTVQQQTWRSKIYQSFIPYSLDSSPNLSLKVNRGRNNSNVCTFTTSWKEQSRWIRSTIQDSMVQIMKKTKKEQTLTRPIIGKLHGVLRGHGTSSRSFNKISSSVLMLNENLGPWELLRMDCVPIIDGESIEFFVPSYNLKEKFDLYQVKDDKEYLTKLKQQIEEIDFGNQIDSYCAWNFPSKFRKNFNLEQEKIIENVLKQDEFNYDSFWKILNTPQLFDKFVEMLDSNKFMHKKIPLKELLIEFLRKNYRKKLKECLLENQSRLTKMKIAKLIEMIFENYDFINELLSENDIQVIYLVAYSLSLMIPYCKKVFPFFPEIYHQIQIKFKDEKFLNFIHKIWIFDYLKIIYEATQSKNIRSIIKIKGLDQRSPTISSIFLYLLIQILELQDERIVKIFEKNGKQIVFHFRKAAKSKFTHTQLAAKYLWNRMKEDRFINFFTNKYVNDMDQVINDLFENQKTQKSGKPEKKESKQLNAKLRSSTILHNPLQMMDKKSQSFANLTSLIKSNEYFQPDINPTTTSSSSTLTKNQEKSANYWNQLINKRYYHRFPFLTHLFTDFFGYIYQQISKGVSIVLNDSNLLSPKIYESITHQIFMKFENYDEDLIFISKFLSEMIRCLQSLDLICAEKRTLNQKITQRKHSKNRNQNKNSSQKIQISTSQLAVFVQLIHKAPKNEYNFKINILNSLRYLLKEESIFNNFQNNISDLIPIIKIWCLDEGNAEFNKTAFKTFYQIVSYHSNSIQYLIQNNLLDFLIEILTPHYKIYVTHCLYYFSKLFSMDLIEKNRIMNHKKPIRVHEKSPIKTAKRDVKILVQYFVKKHYFVRFHIMLQKFKGKNHENSGAPFILLGKIYQIIMFSPSCSKFFRSVKKEKTYEEGFAFFKQKLIPKSKSRK</sequence>
<protein>
    <submittedName>
        <fullName evidence="2">Sca1 complex scaffold protein scaa</fullName>
    </submittedName>
</protein>
<feature type="region of interest" description="Disordered" evidence="1">
    <location>
        <begin position="137"/>
        <end position="180"/>
    </location>
</feature>
<name>A0A9Q0RG55_ANAIG</name>
<evidence type="ECO:0000256" key="1">
    <source>
        <dbReference type="SAM" id="MobiDB-lite"/>
    </source>
</evidence>
<dbReference type="Proteomes" id="UP001149090">
    <property type="component" value="Unassembled WGS sequence"/>
</dbReference>
<accession>A0A9Q0RG55</accession>
<dbReference type="OrthoDB" id="17150at2759"/>
<dbReference type="EMBL" id="JAPDFW010000058">
    <property type="protein sequence ID" value="KAJ5077399.1"/>
    <property type="molecule type" value="Genomic_DNA"/>
</dbReference>
<dbReference type="GO" id="GO:0005829">
    <property type="term" value="C:cytosol"/>
    <property type="evidence" value="ECO:0007669"/>
    <property type="project" value="TreeGrafter"/>
</dbReference>
<dbReference type="GO" id="GO:1904515">
    <property type="term" value="P:positive regulation of TORC2 signaling"/>
    <property type="evidence" value="ECO:0007669"/>
    <property type="project" value="TreeGrafter"/>
</dbReference>